<evidence type="ECO:0000256" key="6">
    <source>
        <dbReference type="ARBA" id="ARBA00022553"/>
    </source>
</evidence>
<keyword evidence="6" id="KW-0597">Phosphoprotein</keyword>
<keyword evidence="15" id="KW-1185">Reference proteome</keyword>
<dbReference type="PANTHER" id="PTHR13399:SF3">
    <property type="entry name" value="TRANSLOCON-ASSOCIATED PROTEIN SUBUNIT GAMMA"/>
    <property type="match status" value="1"/>
</dbReference>
<accession>A0A8D2LR87</accession>
<dbReference type="GO" id="GO:0005789">
    <property type="term" value="C:endoplasmic reticulum membrane"/>
    <property type="evidence" value="ECO:0007669"/>
    <property type="project" value="UniProtKB-SubCell"/>
</dbReference>
<keyword evidence="9 13" id="KW-1133">Transmembrane helix</keyword>
<evidence type="ECO:0000256" key="4">
    <source>
        <dbReference type="ARBA" id="ARBA00011819"/>
    </source>
</evidence>
<dbReference type="InterPro" id="IPR009779">
    <property type="entry name" value="SSR3"/>
</dbReference>
<keyword evidence="11 13" id="KW-0472">Membrane</keyword>
<evidence type="ECO:0000313" key="14">
    <source>
        <dbReference type="Ensembl" id="ENSVKKP00000025231.1"/>
    </source>
</evidence>
<comment type="similarity">
    <text evidence="3">Belongs to the TRAP-gamma family.</text>
</comment>
<evidence type="ECO:0000313" key="15">
    <source>
        <dbReference type="Proteomes" id="UP000694545"/>
    </source>
</evidence>
<evidence type="ECO:0000256" key="9">
    <source>
        <dbReference type="ARBA" id="ARBA00022989"/>
    </source>
</evidence>
<comment type="subcellular location">
    <subcellularLocation>
        <location evidence="2">Endoplasmic reticulum membrane</location>
        <topology evidence="2">Multi-pass membrane protein</topology>
    </subcellularLocation>
</comment>
<comment type="function">
    <text evidence="1">TRAP proteins are part of a complex whose function is to bind calcium to the ER membrane and thereby regulate the retention of ER resident proteins.</text>
</comment>
<keyword evidence="7 13" id="KW-0812">Transmembrane</keyword>
<dbReference type="Pfam" id="PF07074">
    <property type="entry name" value="TRAP-gamma"/>
    <property type="match status" value="1"/>
</dbReference>
<dbReference type="Ensembl" id="ENSVKKT00000025842.1">
    <property type="protein sequence ID" value="ENSVKKP00000025231.1"/>
    <property type="gene ID" value="ENSVKKG00000016578.1"/>
</dbReference>
<dbReference type="GO" id="GO:0006614">
    <property type="term" value="P:SRP-dependent cotranslational protein targeting to membrane"/>
    <property type="evidence" value="ECO:0007669"/>
    <property type="project" value="InterPro"/>
</dbReference>
<dbReference type="OMA" id="PLWLFWR"/>
<evidence type="ECO:0000256" key="3">
    <source>
        <dbReference type="ARBA" id="ARBA00007990"/>
    </source>
</evidence>
<dbReference type="Proteomes" id="UP000694545">
    <property type="component" value="Unplaced"/>
</dbReference>
<gene>
    <name evidence="14" type="primary">SSR3</name>
</gene>
<reference evidence="14" key="1">
    <citation type="submission" date="2025-08" db="UniProtKB">
        <authorList>
            <consortium name="Ensembl"/>
        </authorList>
    </citation>
    <scope>IDENTIFICATION</scope>
</reference>
<keyword evidence="10" id="KW-0007">Acetylation</keyword>
<comment type="subunit">
    <text evidence="4">Heterotetramer of TRAP-alpha, TRAP-beta, TRAP-delta and TRAP-gamma.</text>
</comment>
<name>A0A8D2LR87_VARKO</name>
<evidence type="ECO:0000256" key="7">
    <source>
        <dbReference type="ARBA" id="ARBA00022692"/>
    </source>
</evidence>
<reference evidence="14" key="2">
    <citation type="submission" date="2025-09" db="UniProtKB">
        <authorList>
            <consortium name="Ensembl"/>
        </authorList>
    </citation>
    <scope>IDENTIFICATION</scope>
</reference>
<evidence type="ECO:0000256" key="1">
    <source>
        <dbReference type="ARBA" id="ARBA00002838"/>
    </source>
</evidence>
<feature type="transmembrane region" description="Helical" evidence="13">
    <location>
        <begin position="112"/>
        <end position="129"/>
    </location>
</feature>
<evidence type="ECO:0000256" key="11">
    <source>
        <dbReference type="ARBA" id="ARBA00023136"/>
    </source>
</evidence>
<evidence type="ECO:0000256" key="8">
    <source>
        <dbReference type="ARBA" id="ARBA00022824"/>
    </source>
</evidence>
<proteinExistence type="inferred from homology"/>
<feature type="transmembrane region" description="Helical" evidence="13">
    <location>
        <begin position="82"/>
        <end position="100"/>
    </location>
</feature>
<keyword evidence="8" id="KW-0256">Endoplasmic reticulum</keyword>
<evidence type="ECO:0000256" key="2">
    <source>
        <dbReference type="ARBA" id="ARBA00004477"/>
    </source>
</evidence>
<evidence type="ECO:0000256" key="5">
    <source>
        <dbReference type="ARBA" id="ARBA00022231"/>
    </source>
</evidence>
<dbReference type="PANTHER" id="PTHR13399">
    <property type="entry name" value="TRANSLOCON-ASSOCIATED PROTEIN TRAP , GAMMA SUBUNIT"/>
    <property type="match status" value="1"/>
</dbReference>
<evidence type="ECO:0000256" key="10">
    <source>
        <dbReference type="ARBA" id="ARBA00022990"/>
    </source>
</evidence>
<protein>
    <recommendedName>
        <fullName evidence="5">Translocon-associated protein subunit gamma</fullName>
    </recommendedName>
    <alternativeName>
        <fullName evidence="12">Signal sequence receptor subunit gamma</fullName>
    </alternativeName>
</protein>
<sequence length="237" mass="26797">MTPEGLVEERPLRCGSPASRALLACTVAARGQPRSFFEPRRSERRKRIVAMAPKGGSGARQQSEEELLLQDFSRNLSAKSSALFFGNAFIVSAIPIWLYWRIWHMDLVQSAVLYSVMTLVSTYLVAFAYKNVKFVLKHKVAQKREDAVSKEVTRKLSEADNRKMSRKEKDERILWKKNEVADYEATTFSIFYNNTLFLVLIIIASFFVLKNFNPTVNYILSIGASSGLIALLSTGSK</sequence>
<feature type="transmembrane region" description="Helical" evidence="13">
    <location>
        <begin position="190"/>
        <end position="209"/>
    </location>
</feature>
<evidence type="ECO:0000256" key="12">
    <source>
        <dbReference type="ARBA" id="ARBA00030917"/>
    </source>
</evidence>
<evidence type="ECO:0000256" key="13">
    <source>
        <dbReference type="SAM" id="Phobius"/>
    </source>
</evidence>
<organism evidence="14 15">
    <name type="scientific">Varanus komodoensis</name>
    <name type="common">Komodo dragon</name>
    <dbReference type="NCBI Taxonomy" id="61221"/>
    <lineage>
        <taxon>Eukaryota</taxon>
        <taxon>Metazoa</taxon>
        <taxon>Chordata</taxon>
        <taxon>Craniata</taxon>
        <taxon>Vertebrata</taxon>
        <taxon>Euteleostomi</taxon>
        <taxon>Lepidosauria</taxon>
        <taxon>Squamata</taxon>
        <taxon>Bifurcata</taxon>
        <taxon>Unidentata</taxon>
        <taxon>Episquamata</taxon>
        <taxon>Toxicofera</taxon>
        <taxon>Anguimorpha</taxon>
        <taxon>Paleoanguimorpha</taxon>
        <taxon>Varanoidea</taxon>
        <taxon>Varanidae</taxon>
        <taxon>Varanus</taxon>
    </lineage>
</organism>
<dbReference type="AlphaFoldDB" id="A0A8D2LR87"/>
<feature type="transmembrane region" description="Helical" evidence="13">
    <location>
        <begin position="215"/>
        <end position="234"/>
    </location>
</feature>